<organism evidence="4 5">
    <name type="scientific">Limnobacter parvus</name>
    <dbReference type="NCBI Taxonomy" id="2939690"/>
    <lineage>
        <taxon>Bacteria</taxon>
        <taxon>Pseudomonadati</taxon>
        <taxon>Pseudomonadota</taxon>
        <taxon>Betaproteobacteria</taxon>
        <taxon>Burkholderiales</taxon>
        <taxon>Burkholderiaceae</taxon>
        <taxon>Limnobacter</taxon>
    </lineage>
</organism>
<sequence length="149" mass="16511">MPRVMIVEDDLTILSNLSQILQLSGLDVIEAHDGDVAWTILQSRLATGAALPKLIVSDLMMPKMDGFELLAAVRDHAELESIPFVLLSARSDASDLHQAFTLGASEYLVKPFEVDQLMDVIRHFLSKTTQPPDEVPGYNNKANTDFFLE</sequence>
<dbReference type="PANTHER" id="PTHR44591">
    <property type="entry name" value="STRESS RESPONSE REGULATOR PROTEIN 1"/>
    <property type="match status" value="1"/>
</dbReference>
<dbReference type="SUPFAM" id="SSF52172">
    <property type="entry name" value="CheY-like"/>
    <property type="match status" value="1"/>
</dbReference>
<reference evidence="4" key="1">
    <citation type="submission" date="2022-07" db="EMBL/GenBank/DDBJ databases">
        <authorList>
            <person name="Xamxidin M."/>
        </authorList>
    </citation>
    <scope>NUCLEOTIDE SEQUENCE</scope>
    <source>
        <strain evidence="4">YS8-69</strain>
    </source>
</reference>
<evidence type="ECO:0000259" key="3">
    <source>
        <dbReference type="PROSITE" id="PS50110"/>
    </source>
</evidence>
<dbReference type="CDD" id="cd17574">
    <property type="entry name" value="REC_OmpR"/>
    <property type="match status" value="1"/>
</dbReference>
<evidence type="ECO:0000256" key="2">
    <source>
        <dbReference type="PROSITE-ProRule" id="PRU00169"/>
    </source>
</evidence>
<gene>
    <name evidence="4" type="ORF">NSP04_02155</name>
</gene>
<feature type="domain" description="Response regulatory" evidence="3">
    <location>
        <begin position="3"/>
        <end position="125"/>
    </location>
</feature>
<dbReference type="InterPro" id="IPR011006">
    <property type="entry name" value="CheY-like_superfamily"/>
</dbReference>
<dbReference type="Proteomes" id="UP001165267">
    <property type="component" value="Unassembled WGS sequence"/>
</dbReference>
<evidence type="ECO:0000313" key="5">
    <source>
        <dbReference type="Proteomes" id="UP001165267"/>
    </source>
</evidence>
<feature type="modified residue" description="4-aspartylphosphate" evidence="2">
    <location>
        <position position="58"/>
    </location>
</feature>
<dbReference type="InterPro" id="IPR001789">
    <property type="entry name" value="Sig_transdc_resp-reg_receiver"/>
</dbReference>
<keyword evidence="5" id="KW-1185">Reference proteome</keyword>
<dbReference type="PANTHER" id="PTHR44591:SF3">
    <property type="entry name" value="RESPONSE REGULATORY DOMAIN-CONTAINING PROTEIN"/>
    <property type="match status" value="1"/>
</dbReference>
<proteinExistence type="predicted"/>
<dbReference type="PROSITE" id="PS50110">
    <property type="entry name" value="RESPONSE_REGULATORY"/>
    <property type="match status" value="1"/>
</dbReference>
<dbReference type="InterPro" id="IPR050595">
    <property type="entry name" value="Bact_response_regulator"/>
</dbReference>
<dbReference type="Pfam" id="PF00072">
    <property type="entry name" value="Response_reg"/>
    <property type="match status" value="1"/>
</dbReference>
<evidence type="ECO:0000256" key="1">
    <source>
        <dbReference type="ARBA" id="ARBA00022553"/>
    </source>
</evidence>
<dbReference type="EMBL" id="JANKHG010000005">
    <property type="protein sequence ID" value="MCR2745448.1"/>
    <property type="molecule type" value="Genomic_DNA"/>
</dbReference>
<accession>A0ABT1XDV6</accession>
<name>A0ABT1XDV6_9BURK</name>
<dbReference type="Gene3D" id="3.40.50.2300">
    <property type="match status" value="1"/>
</dbReference>
<comment type="caution">
    <text evidence="4">The sequence shown here is derived from an EMBL/GenBank/DDBJ whole genome shotgun (WGS) entry which is preliminary data.</text>
</comment>
<evidence type="ECO:0000313" key="4">
    <source>
        <dbReference type="EMBL" id="MCR2745448.1"/>
    </source>
</evidence>
<dbReference type="RefSeq" id="WP_257510701.1">
    <property type="nucleotide sequence ID" value="NZ_JANKHG010000005.1"/>
</dbReference>
<dbReference type="SMART" id="SM00448">
    <property type="entry name" value="REC"/>
    <property type="match status" value="1"/>
</dbReference>
<keyword evidence="1 2" id="KW-0597">Phosphoprotein</keyword>
<protein>
    <submittedName>
        <fullName evidence="4">Response regulator</fullName>
    </submittedName>
</protein>